<feature type="signal peptide" evidence="11">
    <location>
        <begin position="1"/>
        <end position="31"/>
    </location>
</feature>
<dbReference type="SUPFAM" id="SSF56935">
    <property type="entry name" value="Porins"/>
    <property type="match status" value="1"/>
</dbReference>
<evidence type="ECO:0000256" key="10">
    <source>
        <dbReference type="ARBA" id="ARBA00023237"/>
    </source>
</evidence>
<protein>
    <submittedName>
        <fullName evidence="13">Porin</fullName>
    </submittedName>
</protein>
<evidence type="ECO:0000259" key="12">
    <source>
        <dbReference type="Pfam" id="PF13609"/>
    </source>
</evidence>
<keyword evidence="4" id="KW-1134">Transmembrane beta strand</keyword>
<dbReference type="CDD" id="cd00342">
    <property type="entry name" value="gram_neg_porins"/>
    <property type="match status" value="1"/>
</dbReference>
<dbReference type="GO" id="GO:0009279">
    <property type="term" value="C:cell outer membrane"/>
    <property type="evidence" value="ECO:0007669"/>
    <property type="project" value="UniProtKB-SubCell"/>
</dbReference>
<dbReference type="PANTHER" id="PTHR34501">
    <property type="entry name" value="PROTEIN YDDL-RELATED"/>
    <property type="match status" value="1"/>
</dbReference>
<evidence type="ECO:0000256" key="11">
    <source>
        <dbReference type="SAM" id="SignalP"/>
    </source>
</evidence>
<proteinExistence type="predicted"/>
<evidence type="ECO:0000256" key="5">
    <source>
        <dbReference type="ARBA" id="ARBA00022692"/>
    </source>
</evidence>
<dbReference type="Gene3D" id="2.40.160.10">
    <property type="entry name" value="Porin"/>
    <property type="match status" value="1"/>
</dbReference>
<reference evidence="13 14" key="1">
    <citation type="submission" date="2017-08" db="EMBL/GenBank/DDBJ databases">
        <title>WGS of Clinical strains of the CDC Group NO-1 linked to zoonotic infections in humans.</title>
        <authorList>
            <person name="Bernier A.-M."/>
            <person name="Bernard K."/>
        </authorList>
    </citation>
    <scope>NUCLEOTIDE SEQUENCE [LARGE SCALE GENOMIC DNA]</scope>
    <source>
        <strain evidence="13 14">NML120219</strain>
    </source>
</reference>
<evidence type="ECO:0000256" key="3">
    <source>
        <dbReference type="ARBA" id="ARBA00022448"/>
    </source>
</evidence>
<dbReference type="GO" id="GO:0046930">
    <property type="term" value="C:pore complex"/>
    <property type="evidence" value="ECO:0007669"/>
    <property type="project" value="UniProtKB-KW"/>
</dbReference>
<evidence type="ECO:0000256" key="8">
    <source>
        <dbReference type="ARBA" id="ARBA00023114"/>
    </source>
</evidence>
<keyword evidence="10" id="KW-0998">Cell outer membrane</keyword>
<evidence type="ECO:0000256" key="7">
    <source>
        <dbReference type="ARBA" id="ARBA00023065"/>
    </source>
</evidence>
<dbReference type="InterPro" id="IPR006311">
    <property type="entry name" value="TAT_signal"/>
</dbReference>
<comment type="caution">
    <text evidence="13">The sequence shown here is derived from an EMBL/GenBank/DDBJ whole genome shotgun (WGS) entry which is preliminary data.</text>
</comment>
<dbReference type="Proteomes" id="UP000218439">
    <property type="component" value="Unassembled WGS sequence"/>
</dbReference>
<comment type="subcellular location">
    <subcellularLocation>
        <location evidence="1">Cell outer membrane</location>
        <topology evidence="1">Multi-pass membrane protein</topology>
    </subcellularLocation>
</comment>
<evidence type="ECO:0000256" key="9">
    <source>
        <dbReference type="ARBA" id="ARBA00023136"/>
    </source>
</evidence>
<organism evidence="13 14">
    <name type="scientific">Vandammella animalimorsus</name>
    <dbReference type="NCBI Taxonomy" id="2029117"/>
    <lineage>
        <taxon>Bacteria</taxon>
        <taxon>Pseudomonadati</taxon>
        <taxon>Pseudomonadota</taxon>
        <taxon>Betaproteobacteria</taxon>
        <taxon>Burkholderiales</taxon>
        <taxon>Comamonadaceae</taxon>
        <taxon>Vandammella</taxon>
    </lineage>
</organism>
<keyword evidence="5" id="KW-0812">Transmembrane</keyword>
<feature type="domain" description="Porin" evidence="12">
    <location>
        <begin position="28"/>
        <end position="367"/>
    </location>
</feature>
<dbReference type="PROSITE" id="PS51318">
    <property type="entry name" value="TAT"/>
    <property type="match status" value="1"/>
</dbReference>
<keyword evidence="8" id="KW-0626">Porin</keyword>
<comment type="subunit">
    <text evidence="2">Homotrimer.</text>
</comment>
<dbReference type="GO" id="GO:0015288">
    <property type="term" value="F:porin activity"/>
    <property type="evidence" value="ECO:0007669"/>
    <property type="project" value="UniProtKB-KW"/>
</dbReference>
<keyword evidence="3" id="KW-0813">Transport</keyword>
<evidence type="ECO:0000256" key="6">
    <source>
        <dbReference type="ARBA" id="ARBA00022729"/>
    </source>
</evidence>
<evidence type="ECO:0000256" key="1">
    <source>
        <dbReference type="ARBA" id="ARBA00004571"/>
    </source>
</evidence>
<keyword evidence="6 11" id="KW-0732">Signal</keyword>
<evidence type="ECO:0000313" key="13">
    <source>
        <dbReference type="EMBL" id="PAT42452.1"/>
    </source>
</evidence>
<keyword evidence="7" id="KW-0406">Ion transport</keyword>
<dbReference type="InterPro" id="IPR033900">
    <property type="entry name" value="Gram_neg_porin_domain"/>
</dbReference>
<dbReference type="RefSeq" id="WP_095552120.1">
    <property type="nucleotide sequence ID" value="NZ_NSJE01000013.1"/>
</dbReference>
<evidence type="ECO:0000256" key="2">
    <source>
        <dbReference type="ARBA" id="ARBA00011233"/>
    </source>
</evidence>
<accession>A0A2A2AXR8</accession>
<dbReference type="EMBL" id="NSJE01000013">
    <property type="protein sequence ID" value="PAT42452.1"/>
    <property type="molecule type" value="Genomic_DNA"/>
</dbReference>
<dbReference type="Pfam" id="PF13609">
    <property type="entry name" value="Porin_4"/>
    <property type="match status" value="1"/>
</dbReference>
<evidence type="ECO:0000313" key="14">
    <source>
        <dbReference type="Proteomes" id="UP000218439"/>
    </source>
</evidence>
<gene>
    <name evidence="13" type="ORF">CK621_08880</name>
</gene>
<dbReference type="InterPro" id="IPR023614">
    <property type="entry name" value="Porin_dom_sf"/>
</dbReference>
<feature type="chain" id="PRO_5012900612" evidence="11">
    <location>
        <begin position="32"/>
        <end position="399"/>
    </location>
</feature>
<sequence length="399" mass="42601">MSTSRRPRHALRITALAAGLLGFGSLLPAHAQSSVQLYGIIDAAVRYTTNEGPAGDHKQSQTKMIGGGMSQSRLGINVTEQLGDGFKVLANLEQRIDSTSGNIVGAGYQQALVGLQHKRFGRLTAGRQYNALFDLYTSTFASYPYSPYMEAFKPEIGMSLGARNNELLKYLAEFGKVRVSLQATLDGEGSTSVPGVPGTYSTGGKSRGGYVRYADGGLAIGAGYMERSFGSSGKKIKAYAVGGSYRTGPWYLNAAYAQNKHNLDGQANCGANIQCNVDYATLSSLWTGTSNGGFSGPAFTVANKRQMITAGVGYQITPQLNWGTHYWYAKQSGRSAVADGTAHFLSTVLDYAFSKRTDAYIGLDHIKISSDHASLTDSRGAVNGAKSRTGLTVGIRHRF</sequence>
<evidence type="ECO:0000256" key="4">
    <source>
        <dbReference type="ARBA" id="ARBA00022452"/>
    </source>
</evidence>
<keyword evidence="9" id="KW-0472">Membrane</keyword>
<name>A0A2A2AXR8_9BURK</name>
<dbReference type="GO" id="GO:0006811">
    <property type="term" value="P:monoatomic ion transport"/>
    <property type="evidence" value="ECO:0007669"/>
    <property type="project" value="UniProtKB-KW"/>
</dbReference>
<dbReference type="PANTHER" id="PTHR34501:SF9">
    <property type="entry name" value="MAJOR OUTER MEMBRANE PROTEIN P.IA"/>
    <property type="match status" value="1"/>
</dbReference>
<dbReference type="InterPro" id="IPR050298">
    <property type="entry name" value="Gram-neg_bact_OMP"/>
</dbReference>
<dbReference type="AlphaFoldDB" id="A0A2A2AXR8"/>